<evidence type="ECO:0000256" key="5">
    <source>
        <dbReference type="PROSITE-ProRule" id="PRU00192"/>
    </source>
</evidence>
<evidence type="ECO:0000256" key="2">
    <source>
        <dbReference type="ARBA" id="ARBA00023043"/>
    </source>
</evidence>
<proteinExistence type="predicted"/>
<dbReference type="InterPro" id="IPR035776">
    <property type="entry name" value="CD2AP_SH_2"/>
</dbReference>
<feature type="region of interest" description="Disordered" evidence="6">
    <location>
        <begin position="118"/>
        <end position="143"/>
    </location>
</feature>
<dbReference type="PANTHER" id="PTHR14167:SF23">
    <property type="entry name" value="CD2-ASSOCIATED PROTEIN"/>
    <property type="match status" value="1"/>
</dbReference>
<evidence type="ECO:0000313" key="8">
    <source>
        <dbReference type="EMBL" id="CDQ64260.1"/>
    </source>
</evidence>
<dbReference type="SUPFAM" id="SSF50044">
    <property type="entry name" value="SH3-domain"/>
    <property type="match status" value="2"/>
</dbReference>
<comment type="function">
    <text evidence="3">Induces bone resorption, acting probably through a signaling cascade which results in the secretion of factor(s) enhancing osteoclast formation and activity.</text>
</comment>
<dbReference type="PaxDb" id="8022-A0A060WIB6"/>
<keyword evidence="2" id="KW-0040">ANK repeat</keyword>
<dbReference type="Proteomes" id="UP000193380">
    <property type="component" value="Unassembled WGS sequence"/>
</dbReference>
<reference evidence="8" key="2">
    <citation type="submission" date="2014-03" db="EMBL/GenBank/DDBJ databases">
        <authorList>
            <person name="Genoscope - CEA"/>
        </authorList>
    </citation>
    <scope>NUCLEOTIDE SEQUENCE</scope>
</reference>
<dbReference type="GO" id="GO:0016477">
    <property type="term" value="P:cell migration"/>
    <property type="evidence" value="ECO:0007669"/>
    <property type="project" value="TreeGrafter"/>
</dbReference>
<dbReference type="GO" id="GO:0031252">
    <property type="term" value="C:cell leading edge"/>
    <property type="evidence" value="ECO:0007669"/>
    <property type="project" value="TreeGrafter"/>
</dbReference>
<dbReference type="CDD" id="cd12054">
    <property type="entry name" value="SH3_CD2AP_2"/>
    <property type="match status" value="1"/>
</dbReference>
<dbReference type="InterPro" id="IPR036028">
    <property type="entry name" value="SH3-like_dom_sf"/>
</dbReference>
<dbReference type="FunFam" id="2.30.30.40:FF:000072">
    <property type="entry name" value="Unconventional Myosin IB"/>
    <property type="match status" value="1"/>
</dbReference>
<dbReference type="Gene3D" id="2.30.30.40">
    <property type="entry name" value="SH3 Domains"/>
    <property type="match status" value="2"/>
</dbReference>
<dbReference type="GO" id="GO:0031982">
    <property type="term" value="C:vesicle"/>
    <property type="evidence" value="ECO:0007669"/>
    <property type="project" value="TreeGrafter"/>
</dbReference>
<feature type="compositionally biased region" description="Basic and acidic residues" evidence="6">
    <location>
        <begin position="118"/>
        <end position="140"/>
    </location>
</feature>
<reference evidence="8" key="1">
    <citation type="journal article" date="2014" name="Nat. Commun.">
        <title>The rainbow trout genome provides novel insights into evolution after whole-genome duplication in vertebrates.</title>
        <authorList>
            <person name="Berthelot C."/>
            <person name="Brunet F."/>
            <person name="Chalopin D."/>
            <person name="Juanchich A."/>
            <person name="Bernard M."/>
            <person name="Noel B."/>
            <person name="Bento P."/>
            <person name="Da Silva C."/>
            <person name="Labadie K."/>
            <person name="Alberti A."/>
            <person name="Aury J.M."/>
            <person name="Louis A."/>
            <person name="Dehais P."/>
            <person name="Bardou P."/>
            <person name="Montfort J."/>
            <person name="Klopp C."/>
            <person name="Cabau C."/>
            <person name="Gaspin C."/>
            <person name="Thorgaard G.H."/>
            <person name="Boussaha M."/>
            <person name="Quillet E."/>
            <person name="Guyomard R."/>
            <person name="Galiana D."/>
            <person name="Bobe J."/>
            <person name="Volff J.N."/>
            <person name="Genet C."/>
            <person name="Wincker P."/>
            <person name="Jaillon O."/>
            <person name="Roest Crollius H."/>
            <person name="Guiguen Y."/>
        </authorList>
    </citation>
    <scope>NUCLEOTIDE SEQUENCE [LARGE SCALE GENOMIC DNA]</scope>
</reference>
<dbReference type="GO" id="GO:0005886">
    <property type="term" value="C:plasma membrane"/>
    <property type="evidence" value="ECO:0007669"/>
    <property type="project" value="TreeGrafter"/>
</dbReference>
<evidence type="ECO:0000256" key="3">
    <source>
        <dbReference type="ARBA" id="ARBA00037432"/>
    </source>
</evidence>
<dbReference type="InterPro" id="IPR001452">
    <property type="entry name" value="SH3_domain"/>
</dbReference>
<dbReference type="SMART" id="SM00326">
    <property type="entry name" value="SH3"/>
    <property type="match status" value="2"/>
</dbReference>
<dbReference type="EMBL" id="FR904465">
    <property type="protein sequence ID" value="CDQ64260.1"/>
    <property type="molecule type" value="Genomic_DNA"/>
</dbReference>
<dbReference type="InterPro" id="IPR050384">
    <property type="entry name" value="Endophilin_SH3RF"/>
</dbReference>
<evidence type="ECO:0000259" key="7">
    <source>
        <dbReference type="PROSITE" id="PS50002"/>
    </source>
</evidence>
<dbReference type="PRINTS" id="PR00499">
    <property type="entry name" value="P67PHOX"/>
</dbReference>
<dbReference type="FunFam" id="2.30.30.40:FF:000112">
    <property type="entry name" value="SH3 domain-containing kinase-binding protein 1"/>
    <property type="match status" value="1"/>
</dbReference>
<dbReference type="PANTHER" id="PTHR14167">
    <property type="entry name" value="SH3 DOMAIN-CONTAINING"/>
    <property type="match status" value="1"/>
</dbReference>
<accession>A0A060WIB6</accession>
<name>A0A060WIB6_ONCMY</name>
<dbReference type="STRING" id="8022.A0A060WIB6"/>
<evidence type="ECO:0000313" key="9">
    <source>
        <dbReference type="Proteomes" id="UP000193380"/>
    </source>
</evidence>
<feature type="region of interest" description="Disordered" evidence="6">
    <location>
        <begin position="237"/>
        <end position="259"/>
    </location>
</feature>
<dbReference type="GO" id="GO:0005737">
    <property type="term" value="C:cytoplasm"/>
    <property type="evidence" value="ECO:0007669"/>
    <property type="project" value="TreeGrafter"/>
</dbReference>
<evidence type="ECO:0000256" key="6">
    <source>
        <dbReference type="SAM" id="MobiDB-lite"/>
    </source>
</evidence>
<organism evidence="8 9">
    <name type="scientific">Oncorhynchus mykiss</name>
    <name type="common">Rainbow trout</name>
    <name type="synonym">Salmo gairdneri</name>
    <dbReference type="NCBI Taxonomy" id="8022"/>
    <lineage>
        <taxon>Eukaryota</taxon>
        <taxon>Metazoa</taxon>
        <taxon>Chordata</taxon>
        <taxon>Craniata</taxon>
        <taxon>Vertebrata</taxon>
        <taxon>Euteleostomi</taxon>
        <taxon>Actinopterygii</taxon>
        <taxon>Neopterygii</taxon>
        <taxon>Teleostei</taxon>
        <taxon>Protacanthopterygii</taxon>
        <taxon>Salmoniformes</taxon>
        <taxon>Salmonidae</taxon>
        <taxon>Salmoninae</taxon>
        <taxon>Oncorhynchus</taxon>
    </lineage>
</organism>
<sequence length="259" mass="29030">MDQKKCFLSKTGTSLSLNLKEQTSIDIRTVLPLHVKTMCLAISIVLMVSLSIALSISPVEVVVEYEYEALHEDELTLRLGEVIRNVRRIEEEGWMEGDLNGKRGLFPDNFVKEMKKEPKEVNVTKEEAKEEAQPQRREKSAGNVANLVQRMSTYGIPAGGFQPHSQPRGLKKKPKKRQCRALFEYVPQNEDELELKIGDIIDINEEVEEGWWSGTMNGKSGLFPSNFVKEMETNADGQTNDLTDEAGNCGAGRASVMKA</sequence>
<dbReference type="GO" id="GO:0007015">
    <property type="term" value="P:actin filament organization"/>
    <property type="evidence" value="ECO:0007669"/>
    <property type="project" value="TreeGrafter"/>
</dbReference>
<gene>
    <name evidence="8" type="ORF">GSONMT00070721001</name>
</gene>
<evidence type="ECO:0000256" key="4">
    <source>
        <dbReference type="ARBA" id="ARBA00040640"/>
    </source>
</evidence>
<protein>
    <recommendedName>
        <fullName evidence="4">Osteoclast-stimulating factor 1</fullName>
    </recommendedName>
</protein>
<feature type="domain" description="SH3" evidence="7">
    <location>
        <begin position="174"/>
        <end position="233"/>
    </location>
</feature>
<dbReference type="Pfam" id="PF14604">
    <property type="entry name" value="SH3_9"/>
    <property type="match status" value="2"/>
</dbReference>
<dbReference type="AlphaFoldDB" id="A0A060WIB6"/>
<keyword evidence="1 5" id="KW-0728">SH3 domain</keyword>
<dbReference type="PRINTS" id="PR00452">
    <property type="entry name" value="SH3DOMAIN"/>
</dbReference>
<evidence type="ECO:0000256" key="1">
    <source>
        <dbReference type="ARBA" id="ARBA00022443"/>
    </source>
</evidence>
<feature type="domain" description="SH3" evidence="7">
    <location>
        <begin position="56"/>
        <end position="116"/>
    </location>
</feature>
<dbReference type="PROSITE" id="PS50002">
    <property type="entry name" value="SH3"/>
    <property type="match status" value="2"/>
</dbReference>